<dbReference type="GO" id="GO:0016853">
    <property type="term" value="F:isomerase activity"/>
    <property type="evidence" value="ECO:0007669"/>
    <property type="project" value="UniProtKB-KW"/>
</dbReference>
<dbReference type="InterPro" id="IPR008948">
    <property type="entry name" value="L-Aspartase-like"/>
</dbReference>
<protein>
    <submittedName>
        <fullName evidence="1">Phenylalanine aminomutase (D-beta-phenylalanine forming)</fullName>
        <ecNumber evidence="1">5.4.3.11</ecNumber>
    </submittedName>
</protein>
<dbReference type="Gene3D" id="1.10.275.10">
    <property type="entry name" value="Fumarase/aspartase (N-terminal domain)"/>
    <property type="match status" value="1"/>
</dbReference>
<dbReference type="NCBIfam" id="TIGR04475">
    <property type="entry name" value="Phe_D_beta_mut"/>
    <property type="match status" value="1"/>
</dbReference>
<comment type="caution">
    <text evidence="1">The sequence shown here is derived from an EMBL/GenBank/DDBJ whole genome shotgun (WGS) entry which is preliminary data.</text>
</comment>
<dbReference type="EC" id="5.4.3.11" evidence="1"/>
<evidence type="ECO:0000313" key="2">
    <source>
        <dbReference type="Proteomes" id="UP000442694"/>
    </source>
</evidence>
<dbReference type="Pfam" id="PF00221">
    <property type="entry name" value="Lyase_aromatic"/>
    <property type="match status" value="1"/>
</dbReference>
<name>A0A833JDC6_9BACT</name>
<organism evidence="1 2">
    <name type="scientific">Fluviispira multicolorata</name>
    <dbReference type="NCBI Taxonomy" id="2654512"/>
    <lineage>
        <taxon>Bacteria</taxon>
        <taxon>Pseudomonadati</taxon>
        <taxon>Bdellovibrionota</taxon>
        <taxon>Oligoflexia</taxon>
        <taxon>Silvanigrellales</taxon>
        <taxon>Silvanigrellaceae</taxon>
        <taxon>Fluviispira</taxon>
    </lineage>
</organism>
<dbReference type="CDD" id="cd00332">
    <property type="entry name" value="PAL-HAL"/>
    <property type="match status" value="1"/>
</dbReference>
<dbReference type="AlphaFoldDB" id="A0A833JDC6"/>
<reference evidence="1 2" key="1">
    <citation type="submission" date="2019-10" db="EMBL/GenBank/DDBJ databases">
        <title>New genus of Silvanigrellaceae.</title>
        <authorList>
            <person name="Pitt A."/>
            <person name="Hahn M.W."/>
        </authorList>
    </citation>
    <scope>NUCLEOTIDE SEQUENCE [LARGE SCALE GENOMIC DNA]</scope>
    <source>
        <strain evidence="1 2">33A1-SZDP</strain>
    </source>
</reference>
<gene>
    <name evidence="1" type="ORF">GCL57_13810</name>
</gene>
<dbReference type="SUPFAM" id="SSF48557">
    <property type="entry name" value="L-aspartase-like"/>
    <property type="match status" value="1"/>
</dbReference>
<dbReference type="GO" id="GO:0016841">
    <property type="term" value="F:ammonia-lyase activity"/>
    <property type="evidence" value="ECO:0007669"/>
    <property type="project" value="InterPro"/>
</dbReference>
<proteinExistence type="predicted"/>
<accession>A0A833JDC6</accession>
<keyword evidence="1" id="KW-0413">Isomerase</keyword>
<sequence>MLNTVEKVFSLADENISLNTFIKVANDFSFKIFITEHVREKILCSRKLLESFVEEGRVIYGVNTSMGGFVNYLVPIEYAEELQNNLISSVASNVGSYFSDNEVRAIMLARIISLAKGVSAIGLENFMCYVEMFNRNIFPCIPQKGSLGASGDLGPLAFIAQVGVGKWKAKFNGEVLEGKVALEKSGLTPMKLSYKEGLALINGTSGMVGLGVLNWQKAQQLLTVYDFISALTFEGLATKQKPFDTRVHKRKQHKGQYICAENISTILSDSKFIINEKEEEKIIQKQNDGRIKNLGNQIEDAYSLRCTPQILGPINDSLKFIETTLENELNSSSDNPLVIPEENEVFHNGHFHGQYISMAMDFLAINLTTLSNLSDRRIDRFMDKNNSNGLPPFLCKNNHGLRMGLMGGQFMSTSLTAENRSLCVPLSIQTLTSTGDFQDIVSMGLIAARRVKEIFENVCYIISFELLCACQAIDLRGDFEDLASLSKLLFLEVRKIVPALNQDVIITPYIEKIKDLLQNQIFIESLKYNLTNKLVESN</sequence>
<dbReference type="PANTHER" id="PTHR10362">
    <property type="entry name" value="HISTIDINE AMMONIA-LYASE"/>
    <property type="match status" value="1"/>
</dbReference>
<dbReference type="InterPro" id="IPR024083">
    <property type="entry name" value="Fumarase/histidase_N"/>
</dbReference>
<dbReference type="RefSeq" id="WP_152213943.1">
    <property type="nucleotide sequence ID" value="NZ_WFLN01000010.1"/>
</dbReference>
<dbReference type="EMBL" id="WFLN01000010">
    <property type="protein sequence ID" value="KAB8028122.1"/>
    <property type="molecule type" value="Genomic_DNA"/>
</dbReference>
<keyword evidence="2" id="KW-1185">Reference proteome</keyword>
<evidence type="ECO:0000313" key="1">
    <source>
        <dbReference type="EMBL" id="KAB8028122.1"/>
    </source>
</evidence>
<dbReference type="InterPro" id="IPR031007">
    <property type="entry name" value="Phe_D_beta_mut"/>
</dbReference>
<dbReference type="InterPro" id="IPR001106">
    <property type="entry name" value="Aromatic_Lyase"/>
</dbReference>
<dbReference type="PROSITE" id="PS00488">
    <property type="entry name" value="PAL_HISTIDASE"/>
    <property type="match status" value="1"/>
</dbReference>
<dbReference type="Gene3D" id="1.20.200.10">
    <property type="entry name" value="Fumarase/aspartase (Central domain)"/>
    <property type="match status" value="1"/>
</dbReference>
<dbReference type="Proteomes" id="UP000442694">
    <property type="component" value="Unassembled WGS sequence"/>
</dbReference>
<dbReference type="InterPro" id="IPR022313">
    <property type="entry name" value="Phe/His_NH3-lyase_AS"/>
</dbReference>